<organism evidence="1 2">
    <name type="scientific">Stappia indica</name>
    <dbReference type="NCBI Taxonomy" id="538381"/>
    <lineage>
        <taxon>Bacteria</taxon>
        <taxon>Pseudomonadati</taxon>
        <taxon>Pseudomonadota</taxon>
        <taxon>Alphaproteobacteria</taxon>
        <taxon>Hyphomicrobiales</taxon>
        <taxon>Stappiaceae</taxon>
        <taxon>Stappia</taxon>
    </lineage>
</organism>
<sequence length="172" mass="19435">MPLLGLLATIAVGVAVWYWRLKMLREAGSEVIDSVERMRGAYKRKQFRKKVEDAPLASIEDPVIAAVTFYFCLAKEKPAHKDEAKAVIREGMQGIVPPGDMDELLIFCDWIAQNVINADDPVQRFHKLWRSRLDQGELHQLITIARAVCDVGGGPDEEQARVLQLLNRKLLN</sequence>
<name>A0A285SJA1_9HYPH</name>
<dbReference type="STRING" id="538381.GCA_001696535_01849"/>
<dbReference type="AlphaFoldDB" id="A0A285SJA1"/>
<keyword evidence="2" id="KW-1185">Reference proteome</keyword>
<reference evidence="1 2" key="1">
    <citation type="submission" date="2017-08" db="EMBL/GenBank/DDBJ databases">
        <authorList>
            <person name="de Groot N.N."/>
        </authorList>
    </citation>
    <scope>NUCLEOTIDE SEQUENCE [LARGE SCALE GENOMIC DNA]</scope>
    <source>
        <strain evidence="1 2">USBA 352</strain>
    </source>
</reference>
<evidence type="ECO:0008006" key="3">
    <source>
        <dbReference type="Google" id="ProtNLM"/>
    </source>
</evidence>
<proteinExistence type="predicted"/>
<dbReference type="EMBL" id="OBML01000005">
    <property type="protein sequence ID" value="SOC07440.1"/>
    <property type="molecule type" value="Genomic_DNA"/>
</dbReference>
<gene>
    <name evidence="1" type="ORF">SAMN05421512_105371</name>
</gene>
<evidence type="ECO:0000313" key="1">
    <source>
        <dbReference type="EMBL" id="SOC07440.1"/>
    </source>
</evidence>
<evidence type="ECO:0000313" key="2">
    <source>
        <dbReference type="Proteomes" id="UP000219331"/>
    </source>
</evidence>
<dbReference type="RefSeq" id="WP_067219927.1">
    <property type="nucleotide sequence ID" value="NZ_JAJGNR010000004.1"/>
</dbReference>
<accession>A0A285SJA1</accession>
<protein>
    <recommendedName>
        <fullName evidence="3">Tellurite resistance protein TerB</fullName>
    </recommendedName>
</protein>
<dbReference type="OrthoDB" id="9807358at2"/>
<dbReference type="Proteomes" id="UP000219331">
    <property type="component" value="Unassembled WGS sequence"/>
</dbReference>